<accession>A0A4R5CU15</accession>
<protein>
    <submittedName>
        <fullName evidence="1">Oxidoreductase</fullName>
    </submittedName>
</protein>
<gene>
    <name evidence="1" type="ORF">E0F98_10145</name>
</gene>
<comment type="caution">
    <text evidence="1">The sequence shown here is derived from an EMBL/GenBank/DDBJ whole genome shotgun (WGS) entry which is preliminary data.</text>
</comment>
<name>A0A4R5CU15_9FLAO</name>
<dbReference type="CDD" id="cd15482">
    <property type="entry name" value="Sialidase_non-viral"/>
    <property type="match status" value="1"/>
</dbReference>
<dbReference type="RefSeq" id="WP_132111070.1">
    <property type="nucleotide sequence ID" value="NZ_SMFO01000006.1"/>
</dbReference>
<reference evidence="1 2" key="1">
    <citation type="submission" date="2019-03" db="EMBL/GenBank/DDBJ databases">
        <title>Flavobacterium TSA-D2 sp. nov., isolated from arctic soil.</title>
        <authorList>
            <person name="Chaudhary D.K."/>
        </authorList>
    </citation>
    <scope>NUCLEOTIDE SEQUENCE [LARGE SCALE GENOMIC DNA]</scope>
    <source>
        <strain evidence="1 2">TSA-D2</strain>
    </source>
</reference>
<evidence type="ECO:0000313" key="2">
    <source>
        <dbReference type="Proteomes" id="UP000294597"/>
    </source>
</evidence>
<dbReference type="AlphaFoldDB" id="A0A4R5CU15"/>
<dbReference type="InterPro" id="IPR036278">
    <property type="entry name" value="Sialidase_sf"/>
</dbReference>
<dbReference type="PANTHER" id="PTHR47199:SF2">
    <property type="entry name" value="PHOTOSYSTEM II STABILITY_ASSEMBLY FACTOR HCF136, CHLOROPLASTIC"/>
    <property type="match status" value="1"/>
</dbReference>
<dbReference type="EMBL" id="SMFO01000006">
    <property type="protein sequence ID" value="TDE03856.1"/>
    <property type="molecule type" value="Genomic_DNA"/>
</dbReference>
<dbReference type="Proteomes" id="UP000294597">
    <property type="component" value="Unassembled WGS sequence"/>
</dbReference>
<organism evidence="1 2">
    <name type="scientific">Flavobacterium hiemivividum</name>
    <dbReference type="NCBI Taxonomy" id="2541734"/>
    <lineage>
        <taxon>Bacteria</taxon>
        <taxon>Pseudomonadati</taxon>
        <taxon>Bacteroidota</taxon>
        <taxon>Flavobacteriia</taxon>
        <taxon>Flavobacteriales</taxon>
        <taxon>Flavobacteriaceae</taxon>
        <taxon>Flavobacterium</taxon>
    </lineage>
</organism>
<dbReference type="PANTHER" id="PTHR47199">
    <property type="entry name" value="PHOTOSYSTEM II STABILITY/ASSEMBLY FACTOR HCF136, CHLOROPLASTIC"/>
    <property type="match status" value="1"/>
</dbReference>
<dbReference type="SUPFAM" id="SSF50939">
    <property type="entry name" value="Sialidases"/>
    <property type="match status" value="1"/>
</dbReference>
<dbReference type="InterPro" id="IPR015943">
    <property type="entry name" value="WD40/YVTN_repeat-like_dom_sf"/>
</dbReference>
<sequence length="354" mass="39629">MRNIFLMALGFVFLNSCKTVNYKDTVDDEVIFNTVTIDTLFQDNISIRAITVDGNKIWYAANNSRFGFFDLEKNKKFERKISKDTLTLEFRSIAQTPKNIFLLSVANPGLLYKVNKENLETTLVYQEYNEKVFYDSMKFWNKNEGIAMGDPITDYLSIIITRDGGNSWNKISNSKLPKIVDGEAAFAASNTNIVIKGNDTWIVSGGKKARVFYSADKGNNWEVFDTPIVQGKAMAGIFTADFYDSKNGFIAGGDYEAPNQNFGNKARTQDGGKTWELMAENEGFGYASCVQYVPGSNGKSLVTVGASGLYYSADRGNSWRQLTTDPSLFTIRFLDNHTAIAAGKNKMIRINFIK</sequence>
<dbReference type="Gene3D" id="2.130.10.10">
    <property type="entry name" value="YVTN repeat-like/Quinoprotein amine dehydrogenase"/>
    <property type="match status" value="1"/>
</dbReference>
<proteinExistence type="predicted"/>
<keyword evidence="2" id="KW-1185">Reference proteome</keyword>
<evidence type="ECO:0000313" key="1">
    <source>
        <dbReference type="EMBL" id="TDE03856.1"/>
    </source>
</evidence>